<evidence type="ECO:0000313" key="1">
    <source>
        <dbReference type="EMBL" id="QGR03721.1"/>
    </source>
</evidence>
<keyword evidence="2" id="KW-1185">Reference proteome</keyword>
<dbReference type="AlphaFoldDB" id="A0AAE6Q9J6"/>
<proteinExistence type="predicted"/>
<dbReference type="RefSeq" id="WP_158406905.1">
    <property type="nucleotide sequence ID" value="NZ_CP033454.1"/>
</dbReference>
<evidence type="ECO:0000313" key="2">
    <source>
        <dbReference type="Proteomes" id="UP000422822"/>
    </source>
</evidence>
<protein>
    <submittedName>
        <fullName evidence="1">Uncharacterized protein</fullName>
    </submittedName>
</protein>
<dbReference type="Proteomes" id="UP000422822">
    <property type="component" value="Chromosome"/>
</dbReference>
<organism evidence="1 2">
    <name type="scientific">Ehrlichia ruminantium</name>
    <name type="common">heartwater rickettsia</name>
    <name type="synonym">Cowdria ruminantium</name>
    <dbReference type="NCBI Taxonomy" id="779"/>
    <lineage>
        <taxon>Bacteria</taxon>
        <taxon>Pseudomonadati</taxon>
        <taxon>Pseudomonadota</taxon>
        <taxon>Alphaproteobacteria</taxon>
        <taxon>Rickettsiales</taxon>
        <taxon>Anaplasmataceae</taxon>
        <taxon>Ehrlichia</taxon>
    </lineage>
</organism>
<name>A0AAE6Q9J6_EHRRU</name>
<dbReference type="EMBL" id="CP033455">
    <property type="protein sequence ID" value="QGR03721.1"/>
    <property type="molecule type" value="Genomic_DNA"/>
</dbReference>
<accession>A0AAE6Q9J6</accession>
<reference evidence="1 2" key="1">
    <citation type="submission" date="2018-10" db="EMBL/GenBank/DDBJ databases">
        <title>Propagation and draft genome sequences of three atypical Erhlichia ruminantium isolates.</title>
        <authorList>
            <person name="Liebenberg J."/>
            <person name="Steyn H."/>
            <person name="Josemans A."/>
            <person name="Zweygarth E."/>
        </authorList>
    </citation>
    <scope>NUCLEOTIDE SEQUENCE [LARGE SCALE GENOMIC DNA]</scope>
    <source>
        <strain evidence="1 2">Omatjenne</strain>
    </source>
</reference>
<gene>
    <name evidence="1" type="ORF">EDL80_04100</name>
</gene>
<sequence>MFSFNTVVLFLEKELVTTVGEKGTDVLGNTSDEILPISSDTLPTGCIIVLLRSTALTAALTTILKAPNIACSKSLKSITPQ</sequence>